<name>A0A1T5KH52_9BACT</name>
<sequence>MSLRKEKAARLKVHVLDTTLKLVGKRPFEDLYVDDICEKVKISKVTLFKYFPQKEDILLYYFRVWCLGRSADLILKPREGIQGVYFLFDKISEAYEEHPGLLLSLIGYFSDFKRPPKPFPLKPEEKKILFPEIEGITNIEILSLDHMLEKFTLEAIFRKEITKTISTRDITNLITSIFIGGIVTAHLNQLNPSKIFFRKNLDLMLRGLQ</sequence>
<evidence type="ECO:0000313" key="4">
    <source>
        <dbReference type="EMBL" id="SKC62688.1"/>
    </source>
</evidence>
<keyword evidence="1 2" id="KW-0238">DNA-binding</keyword>
<dbReference type="SUPFAM" id="SSF46689">
    <property type="entry name" value="Homeodomain-like"/>
    <property type="match status" value="1"/>
</dbReference>
<dbReference type="InterPro" id="IPR001647">
    <property type="entry name" value="HTH_TetR"/>
</dbReference>
<evidence type="ECO:0000259" key="3">
    <source>
        <dbReference type="PROSITE" id="PS50977"/>
    </source>
</evidence>
<dbReference type="OrthoDB" id="881297at2"/>
<dbReference type="InterPro" id="IPR009057">
    <property type="entry name" value="Homeodomain-like_sf"/>
</dbReference>
<dbReference type="GO" id="GO:0003677">
    <property type="term" value="F:DNA binding"/>
    <property type="evidence" value="ECO:0007669"/>
    <property type="project" value="UniProtKB-UniRule"/>
</dbReference>
<feature type="domain" description="HTH tetR-type" evidence="3">
    <location>
        <begin position="9"/>
        <end position="69"/>
    </location>
</feature>
<organism evidence="4 5">
    <name type="scientific">Ohtaekwangia koreensis</name>
    <dbReference type="NCBI Taxonomy" id="688867"/>
    <lineage>
        <taxon>Bacteria</taxon>
        <taxon>Pseudomonadati</taxon>
        <taxon>Bacteroidota</taxon>
        <taxon>Cytophagia</taxon>
        <taxon>Cytophagales</taxon>
        <taxon>Fulvivirgaceae</taxon>
        <taxon>Ohtaekwangia</taxon>
    </lineage>
</organism>
<accession>A0A1T5KH52</accession>
<dbReference type="Proteomes" id="UP000190961">
    <property type="component" value="Unassembled WGS sequence"/>
</dbReference>
<feature type="DNA-binding region" description="H-T-H motif" evidence="2">
    <location>
        <begin position="32"/>
        <end position="51"/>
    </location>
</feature>
<reference evidence="4 5" key="1">
    <citation type="submission" date="2017-02" db="EMBL/GenBank/DDBJ databases">
        <authorList>
            <person name="Peterson S.W."/>
        </authorList>
    </citation>
    <scope>NUCLEOTIDE SEQUENCE [LARGE SCALE GENOMIC DNA]</scope>
    <source>
        <strain evidence="4 5">DSM 25262</strain>
    </source>
</reference>
<evidence type="ECO:0000256" key="2">
    <source>
        <dbReference type="PROSITE-ProRule" id="PRU00335"/>
    </source>
</evidence>
<evidence type="ECO:0000256" key="1">
    <source>
        <dbReference type="ARBA" id="ARBA00023125"/>
    </source>
</evidence>
<dbReference type="STRING" id="688867.SAMN05660236_2153"/>
<dbReference type="RefSeq" id="WP_079686635.1">
    <property type="nucleotide sequence ID" value="NZ_FUZU01000001.1"/>
</dbReference>
<keyword evidence="5" id="KW-1185">Reference proteome</keyword>
<protein>
    <submittedName>
        <fullName evidence="4">Transcriptional regulator, TetR family</fullName>
    </submittedName>
</protein>
<dbReference type="PROSITE" id="PS50977">
    <property type="entry name" value="HTH_TETR_2"/>
    <property type="match status" value="1"/>
</dbReference>
<dbReference type="Gene3D" id="1.10.357.10">
    <property type="entry name" value="Tetracycline Repressor, domain 2"/>
    <property type="match status" value="1"/>
</dbReference>
<dbReference type="Pfam" id="PF00440">
    <property type="entry name" value="TetR_N"/>
    <property type="match status" value="1"/>
</dbReference>
<gene>
    <name evidence="4" type="ORF">SAMN05660236_2153</name>
</gene>
<evidence type="ECO:0000313" key="5">
    <source>
        <dbReference type="Proteomes" id="UP000190961"/>
    </source>
</evidence>
<proteinExistence type="predicted"/>
<dbReference type="AlphaFoldDB" id="A0A1T5KH52"/>
<dbReference type="EMBL" id="FUZU01000001">
    <property type="protein sequence ID" value="SKC62688.1"/>
    <property type="molecule type" value="Genomic_DNA"/>
</dbReference>